<dbReference type="InterPro" id="IPR008780">
    <property type="entry name" value="Plasmodium_Vir"/>
</dbReference>
<name>A0A565A7B2_PLAVI</name>
<accession>A0A565A7B2</accession>
<protein>
    <submittedName>
        <fullName evidence="2">VIR protein</fullName>
    </submittedName>
</protein>
<dbReference type="VEuPathDB" id="PlasmoDB:PVPAM_030028700"/>
<reference evidence="2" key="1">
    <citation type="submission" date="2016-07" db="EMBL/GenBank/DDBJ databases">
        <authorList>
            <consortium name="Pathogen Informatics"/>
        </authorList>
    </citation>
    <scope>NUCLEOTIDE SEQUENCE</scope>
</reference>
<dbReference type="VEuPathDB" id="PlasmoDB:PVP01_0005830"/>
<dbReference type="AlphaFoldDB" id="A0A565A7B2"/>
<dbReference type="Proteomes" id="UP000220605">
    <property type="component" value="Unassembled WGS sequence"/>
</dbReference>
<keyword evidence="1" id="KW-1133">Transmembrane helix</keyword>
<proteinExistence type="predicted"/>
<dbReference type="VEuPathDB" id="PlasmoDB:PVX_108775"/>
<evidence type="ECO:0000256" key="1">
    <source>
        <dbReference type="SAM" id="Phobius"/>
    </source>
</evidence>
<feature type="transmembrane region" description="Helical" evidence="1">
    <location>
        <begin position="284"/>
        <end position="304"/>
    </location>
</feature>
<gene>
    <name evidence="2" type="ORF">PVP01_0005830</name>
</gene>
<dbReference type="EMBL" id="FLZR02000017">
    <property type="protein sequence ID" value="VUZ99870.1"/>
    <property type="molecule type" value="Genomic_DNA"/>
</dbReference>
<sequence>MSNDKDYCLDKIKEAYNFISDSVFYKIYKEFDISCNSNDFDGGASCPPDPFGDSTISEKVINLLKDLYSNLYRVYYTSENKTNLYFDDDSITEVKEIGCMCLKYWLYDQIVSKGLDESQINELFIGYEKYINGKINDVNNICNFNELSLNHINTLKNIYAFYAFLYDNDNNIETCDSEKCKCMNYLGKGLDDFINSIKTCSIDSSNNNYCNQLNEFIEMCKKVNDHAGISIYDEFSITTDDTQGKYLLSFEKYQDEMLYLYLKDEKLLNFFKTSDFLSNKSTTIAATSVVGSAIGVSSIFYYLYKFTPFGKTLRKGKGENIVNIDEEEHNDLLYTEDTEQTPFKKRDYHIAYHTFSDTERKLLQDYS</sequence>
<organism evidence="2">
    <name type="scientific">Plasmodium vivax</name>
    <name type="common">malaria parasite P. vivax</name>
    <dbReference type="NCBI Taxonomy" id="5855"/>
    <lineage>
        <taxon>Eukaryota</taxon>
        <taxon>Sar</taxon>
        <taxon>Alveolata</taxon>
        <taxon>Apicomplexa</taxon>
        <taxon>Aconoidasida</taxon>
        <taxon>Haemosporida</taxon>
        <taxon>Plasmodiidae</taxon>
        <taxon>Plasmodium</taxon>
        <taxon>Plasmodium (Plasmodium)</taxon>
    </lineage>
</organism>
<dbReference type="VEuPathDB" id="PlasmoDB:PVW1_040008400"/>
<evidence type="ECO:0000313" key="2">
    <source>
        <dbReference type="EMBL" id="VUZ99870.1"/>
    </source>
</evidence>
<keyword evidence="1" id="KW-0812">Transmembrane</keyword>
<keyword evidence="1" id="KW-0472">Membrane</keyword>
<dbReference type="Pfam" id="PF05795">
    <property type="entry name" value="Plasmodium_Vir"/>
    <property type="match status" value="1"/>
</dbReference>